<name>A0A1L7TSZ7_FUSMA</name>
<proteinExistence type="predicted"/>
<comment type="caution">
    <text evidence="2">The sequence shown here is derived from an EMBL/GenBank/DDBJ whole genome shotgun (WGS) entry which is preliminary data.</text>
</comment>
<dbReference type="Proteomes" id="UP000184255">
    <property type="component" value="Unassembled WGS sequence"/>
</dbReference>
<gene>
    <name evidence="2" type="ORF">FMAN_08428</name>
</gene>
<dbReference type="PANTHER" id="PTHR38792:SF3">
    <property type="entry name" value="BNR_ASP-BOX REPEAT DOMAIN PROTEIN (AFU_ORTHOLOGUE AFUA_7G06430)-RELATED"/>
    <property type="match status" value="1"/>
</dbReference>
<dbReference type="SUPFAM" id="SSF50939">
    <property type="entry name" value="Sialidases"/>
    <property type="match status" value="1"/>
</dbReference>
<dbReference type="VEuPathDB" id="FungiDB:FMAN_08428"/>
<dbReference type="InterPro" id="IPR036278">
    <property type="entry name" value="Sialidase_sf"/>
</dbReference>
<reference evidence="3" key="1">
    <citation type="journal article" date="2016" name="Genome Biol. Evol.">
        <title>Comparative 'omics' of the Fusarium fujikuroi species complex highlights differences in genetic potential and metabolite synthesis.</title>
        <authorList>
            <person name="Niehaus E.-M."/>
            <person name="Muensterkoetter M."/>
            <person name="Proctor R.H."/>
            <person name="Brown D.W."/>
            <person name="Sharon A."/>
            <person name="Idan Y."/>
            <person name="Oren-Young L."/>
            <person name="Sieber C.M."/>
            <person name="Novak O."/>
            <person name="Pencik A."/>
            <person name="Tarkowska D."/>
            <person name="Hromadova K."/>
            <person name="Freeman S."/>
            <person name="Maymon M."/>
            <person name="Elazar M."/>
            <person name="Youssef S.A."/>
            <person name="El-Shabrawy E.S.M."/>
            <person name="Shalaby A.B.A."/>
            <person name="Houterman P."/>
            <person name="Brock N.L."/>
            <person name="Burkhardt I."/>
            <person name="Tsavkelova E.A."/>
            <person name="Dickschat J.S."/>
            <person name="Galuszka P."/>
            <person name="Gueldener U."/>
            <person name="Tudzynski B."/>
        </authorList>
    </citation>
    <scope>NUCLEOTIDE SEQUENCE [LARGE SCALE GENOMIC DNA]</scope>
    <source>
        <strain evidence="3">MRC7560</strain>
    </source>
</reference>
<dbReference type="RefSeq" id="XP_041685460.1">
    <property type="nucleotide sequence ID" value="XM_041835280.1"/>
</dbReference>
<accession>A0A1L7TSZ7</accession>
<dbReference type="GeneID" id="65087688"/>
<protein>
    <submittedName>
        <fullName evidence="2">Related to BNR/Asp-box repeat domain protein</fullName>
    </submittedName>
</protein>
<dbReference type="CDD" id="cd15482">
    <property type="entry name" value="Sialidase_non-viral"/>
    <property type="match status" value="1"/>
</dbReference>
<sequence>MLGIKASLLLSCLAILNPASCRAIEERAVADHAVTFQTIYKPPSNYNTPKTLYGRNVQLADGTILATWENYSPEPPKVYFPIYQSKDKGSTWAPLSNVTDTKNGWGLRYQPFLYVLPQAIGNLAKGTILLAGNSIPTDLSKTKIDLYASTDSGKTWKYISNIATGGKAVPNNGETPVWEPFLMVYNNKLVCYYSDQRDPSYGQKLVHQTSSDGVTWDAVVNDVRGTAYSQRPGMTTVAKLPNGKWMMTFEYGGGASPNNAAFPVYYRISDSPLTFDSASNQILTAGSRAPSSSPYLTWSPSGGSSGSLIVTANSDNGIYINTNLGAAGSWVYYDIPQPGAYSRQAMVMDNPDWLYVMSAGYLNGDNWVTDSVFKLPNLS</sequence>
<evidence type="ECO:0000313" key="2">
    <source>
        <dbReference type="EMBL" id="CVK98805.1"/>
    </source>
</evidence>
<dbReference type="PANTHER" id="PTHR38792">
    <property type="entry name" value="BNR/ASP-BOX REPEAT DOMAIN PROTEIN (AFU_ORTHOLOGUE AFUA_7G06430)-RELATED"/>
    <property type="match status" value="1"/>
</dbReference>
<evidence type="ECO:0000256" key="1">
    <source>
        <dbReference type="SAM" id="SignalP"/>
    </source>
</evidence>
<dbReference type="Gene3D" id="2.120.10.10">
    <property type="match status" value="1"/>
</dbReference>
<keyword evidence="1" id="KW-0732">Signal</keyword>
<dbReference type="AlphaFoldDB" id="A0A1L7TSZ7"/>
<dbReference type="EMBL" id="FCQH01000009">
    <property type="protein sequence ID" value="CVK98805.1"/>
    <property type="molecule type" value="Genomic_DNA"/>
</dbReference>
<keyword evidence="3" id="KW-1185">Reference proteome</keyword>
<feature type="chain" id="PRO_5009874655" evidence="1">
    <location>
        <begin position="24"/>
        <end position="379"/>
    </location>
</feature>
<evidence type="ECO:0000313" key="3">
    <source>
        <dbReference type="Proteomes" id="UP000184255"/>
    </source>
</evidence>
<organism evidence="2 3">
    <name type="scientific">Fusarium mangiferae</name>
    <name type="common">Mango malformation disease fungus</name>
    <dbReference type="NCBI Taxonomy" id="192010"/>
    <lineage>
        <taxon>Eukaryota</taxon>
        <taxon>Fungi</taxon>
        <taxon>Dikarya</taxon>
        <taxon>Ascomycota</taxon>
        <taxon>Pezizomycotina</taxon>
        <taxon>Sordariomycetes</taxon>
        <taxon>Hypocreomycetidae</taxon>
        <taxon>Hypocreales</taxon>
        <taxon>Nectriaceae</taxon>
        <taxon>Fusarium</taxon>
        <taxon>Fusarium fujikuroi species complex</taxon>
    </lineage>
</organism>
<feature type="signal peptide" evidence="1">
    <location>
        <begin position="1"/>
        <end position="23"/>
    </location>
</feature>